<dbReference type="PANTHER" id="PTHR43525:SF1">
    <property type="entry name" value="PROTEIN MALY"/>
    <property type="match status" value="1"/>
</dbReference>
<evidence type="ECO:0000256" key="5">
    <source>
        <dbReference type="ARBA" id="ARBA00037974"/>
    </source>
</evidence>
<evidence type="ECO:0000259" key="6">
    <source>
        <dbReference type="Pfam" id="PF00155"/>
    </source>
</evidence>
<keyword evidence="3" id="KW-0663">Pyridoxal phosphate</keyword>
<dbReference type="Proteomes" id="UP000251213">
    <property type="component" value="Unassembled WGS sequence"/>
</dbReference>
<dbReference type="NCBIfam" id="TIGR04350">
    <property type="entry name" value="C_S_lyase_PatB"/>
    <property type="match status" value="1"/>
</dbReference>
<dbReference type="CDD" id="cd00609">
    <property type="entry name" value="AAT_like"/>
    <property type="match status" value="1"/>
</dbReference>
<dbReference type="Gene3D" id="3.40.640.10">
    <property type="entry name" value="Type I PLP-dependent aspartate aminotransferase-like (Major domain)"/>
    <property type="match status" value="1"/>
</dbReference>
<dbReference type="AlphaFoldDB" id="A0A364K465"/>
<dbReference type="EMBL" id="QJKK01000005">
    <property type="protein sequence ID" value="RAL24127.1"/>
    <property type="molecule type" value="Genomic_DNA"/>
</dbReference>
<reference evidence="7 8" key="2">
    <citation type="submission" date="2018-06" db="EMBL/GenBank/DDBJ databases">
        <authorList>
            <person name="Zhirakovskaya E."/>
        </authorList>
    </citation>
    <scope>NUCLEOTIDE SEQUENCE [LARGE SCALE GENOMIC DNA]</scope>
    <source>
        <strain evidence="7 8">FBKL4.011</strain>
    </source>
</reference>
<dbReference type="GO" id="GO:0047804">
    <property type="term" value="F:cysteine-S-conjugate beta-lyase activity"/>
    <property type="evidence" value="ECO:0007669"/>
    <property type="project" value="UniProtKB-EC"/>
</dbReference>
<dbReference type="InterPro" id="IPR027619">
    <property type="entry name" value="C-S_lyase_PatB-like"/>
</dbReference>
<evidence type="ECO:0000256" key="1">
    <source>
        <dbReference type="ARBA" id="ARBA00001933"/>
    </source>
</evidence>
<gene>
    <name evidence="7" type="ORF">DL897_10580</name>
</gene>
<dbReference type="InterPro" id="IPR051798">
    <property type="entry name" value="Class-II_PLP-Dep_Aminotrans"/>
</dbReference>
<dbReference type="InterPro" id="IPR015421">
    <property type="entry name" value="PyrdxlP-dep_Trfase_major"/>
</dbReference>
<dbReference type="RefSeq" id="WP_113659120.1">
    <property type="nucleotide sequence ID" value="NZ_KZ845667.1"/>
</dbReference>
<accession>A0A364K465</accession>
<evidence type="ECO:0000256" key="3">
    <source>
        <dbReference type="ARBA" id="ARBA00022898"/>
    </source>
</evidence>
<dbReference type="EC" id="4.4.1.13" evidence="2"/>
<dbReference type="GO" id="GO:0030170">
    <property type="term" value="F:pyridoxal phosphate binding"/>
    <property type="evidence" value="ECO:0007669"/>
    <property type="project" value="InterPro"/>
</dbReference>
<feature type="domain" description="Aminotransferase class I/classII large" evidence="6">
    <location>
        <begin position="47"/>
        <end position="382"/>
    </location>
</feature>
<dbReference type="SUPFAM" id="SSF53383">
    <property type="entry name" value="PLP-dependent transferases"/>
    <property type="match status" value="1"/>
</dbReference>
<evidence type="ECO:0000313" key="7">
    <source>
        <dbReference type="EMBL" id="RAL24127.1"/>
    </source>
</evidence>
<reference evidence="7 8" key="1">
    <citation type="submission" date="2018-06" db="EMBL/GenBank/DDBJ databases">
        <title>Thermoflavimicrobium daqus sp. nov., a thermophilic microbe isolated from Moutai-flavour Daqu.</title>
        <authorList>
            <person name="Wang X."/>
            <person name="Zhou H."/>
        </authorList>
    </citation>
    <scope>NUCLEOTIDE SEQUENCE [LARGE SCALE GENOMIC DNA]</scope>
    <source>
        <strain evidence="7 8">FBKL4.011</strain>
    </source>
</reference>
<dbReference type="Gene3D" id="3.90.1150.10">
    <property type="entry name" value="Aspartate Aminotransferase, domain 1"/>
    <property type="match status" value="1"/>
</dbReference>
<comment type="cofactor">
    <cofactor evidence="1">
        <name>pyridoxal 5'-phosphate</name>
        <dbReference type="ChEBI" id="CHEBI:597326"/>
    </cofactor>
</comment>
<keyword evidence="4 7" id="KW-0456">Lyase</keyword>
<keyword evidence="8" id="KW-1185">Reference proteome</keyword>
<evidence type="ECO:0000256" key="4">
    <source>
        <dbReference type="ARBA" id="ARBA00023239"/>
    </source>
</evidence>
<dbReference type="Pfam" id="PF00155">
    <property type="entry name" value="Aminotran_1_2"/>
    <property type="match status" value="1"/>
</dbReference>
<comment type="caution">
    <text evidence="7">The sequence shown here is derived from an EMBL/GenBank/DDBJ whole genome shotgun (WGS) entry which is preliminary data.</text>
</comment>
<sequence length="392" mass="45696">MQYNFDEKIERYHSASEKWDAVENLFGNPEILPMWVADMDFRSPLPVINAFKERAEHGVFGYTIRSDSYYDAIINWMSRRHHWHIKKEWICYSPGVMPAISFIIRSFSNLDDKILIQPPVYYPFAQAITKSGRKVINNPLRYENGKYSIDFDDLREKLDSGVKIFILCNPHNPVGRVWTKEELTKLGEMCLERNVLVIADEIHHDLIYKDFNHTPYASLSHEIAQHTIVCTSPSKSFNLAGLQTANMIIPNPELREQFKKILEDHFLDFTNTFGVIATEKAYQFGEAWLDQCMKYIEENCYFLTSYLNQHIPKIKVVKPEATYLVWLDFRELGIDAKSFEKLMLEKAKVAFHEGYIFGQEGEGFTRMNIACPRALLEEGLNRMKNALQDNHA</sequence>
<organism evidence="7 8">
    <name type="scientific">Thermoflavimicrobium daqui</name>
    <dbReference type="NCBI Taxonomy" id="2137476"/>
    <lineage>
        <taxon>Bacteria</taxon>
        <taxon>Bacillati</taxon>
        <taxon>Bacillota</taxon>
        <taxon>Bacilli</taxon>
        <taxon>Bacillales</taxon>
        <taxon>Thermoactinomycetaceae</taxon>
        <taxon>Thermoflavimicrobium</taxon>
    </lineage>
</organism>
<dbReference type="PANTHER" id="PTHR43525">
    <property type="entry name" value="PROTEIN MALY"/>
    <property type="match status" value="1"/>
</dbReference>
<proteinExistence type="inferred from homology"/>
<dbReference type="InterPro" id="IPR004839">
    <property type="entry name" value="Aminotransferase_I/II_large"/>
</dbReference>
<evidence type="ECO:0000256" key="2">
    <source>
        <dbReference type="ARBA" id="ARBA00012224"/>
    </source>
</evidence>
<dbReference type="InterPro" id="IPR015422">
    <property type="entry name" value="PyrdxlP-dep_Trfase_small"/>
</dbReference>
<evidence type="ECO:0000313" key="8">
    <source>
        <dbReference type="Proteomes" id="UP000251213"/>
    </source>
</evidence>
<name>A0A364K465_9BACL</name>
<dbReference type="OrthoDB" id="9802872at2"/>
<protein>
    <recommendedName>
        <fullName evidence="2">cysteine-S-conjugate beta-lyase</fullName>
        <ecNumber evidence="2">4.4.1.13</ecNumber>
    </recommendedName>
</protein>
<dbReference type="InterPro" id="IPR015424">
    <property type="entry name" value="PyrdxlP-dep_Trfase"/>
</dbReference>
<comment type="similarity">
    <text evidence="5">Belongs to the class-II pyridoxal-phosphate-dependent aminotransferase family. MalY/PatB cystathionine beta-lyase subfamily.</text>
</comment>